<dbReference type="InterPro" id="IPR036250">
    <property type="entry name" value="AcylCo_DH-like_C"/>
</dbReference>
<dbReference type="InterPro" id="IPR046373">
    <property type="entry name" value="Acyl-CoA_Oxase/DH_mid-dom_sf"/>
</dbReference>
<accession>A0A0K1JRQ2</accession>
<reference evidence="2" key="1">
    <citation type="journal article" date="2015" name="Biotechnol. Lett.">
        <title>Isolation and characterization of an interactive culture of two Paenibacillus species with moderately thermophilic desulfurization ability.</title>
        <authorList>
            <person name="Wang J."/>
            <person name="Davaadelger B."/>
            <person name="Salazar J.K."/>
            <person name="Butler R.R.III."/>
            <person name="Pombert J.F."/>
            <person name="Kilbane J.J."/>
            <person name="Stark B.C."/>
        </authorList>
    </citation>
    <scope>NUCLEOTIDE SEQUENCE</scope>
    <source>
        <strain evidence="2">32O-Y</strain>
    </source>
</reference>
<dbReference type="Gene3D" id="2.40.110.10">
    <property type="entry name" value="Butyryl-CoA Dehydrogenase, subunit A, domain 2"/>
    <property type="match status" value="1"/>
</dbReference>
<evidence type="ECO:0000313" key="2">
    <source>
        <dbReference type="EMBL" id="AKU19419.1"/>
    </source>
</evidence>
<protein>
    <recommendedName>
        <fullName evidence="1">Acyl-CoA dehydrogenase/oxidase N-terminal domain-containing protein</fullName>
    </recommendedName>
</protein>
<dbReference type="PANTHER" id="PTHR43884:SF12">
    <property type="entry name" value="ISOVALERYL-COA DEHYDROGENASE, MITOCHONDRIAL-RELATED"/>
    <property type="match status" value="1"/>
</dbReference>
<name>A0A0K1JRQ2_9BACL</name>
<dbReference type="GO" id="GO:0050660">
    <property type="term" value="F:flavin adenine dinucleotide binding"/>
    <property type="evidence" value="ECO:0007669"/>
    <property type="project" value="InterPro"/>
</dbReference>
<sequence>MVGQQPMVWKDLLDTAKDLAEVIRNHMDQEADKERVLLKVWPQLIQAGFHRMLVDSRFGGLGLDLRSYLQVIRQLAYGDGALTLAVHVHNVAVYMVYELGKKTFRSRLKTWLDDASLFALARSEDGRDYRYDFSTRISQNHASMILNGQKDFCTLAGLADYYVVFAQPEWSQPSMDSLQLCLVNGKHPAVEVIKSNGLDAMVASSTYSVRFKSYPLSPAELVGQPGAITGLTHPDILPLGICAINIGMADLGIELFIEKERQRCVKPNEDMEIVRWLGQIDVLSHSAQLLLDKSIDSRPMSEGNSGVWLRRAKAASDTLIQDVTEGAIRHLGMDGIKSPNPFMYLRNNSYATRILPPNTRKCLLTLGSELIQ</sequence>
<dbReference type="InterPro" id="IPR009100">
    <property type="entry name" value="AcylCoA_DH/oxidase_NM_dom_sf"/>
</dbReference>
<dbReference type="SUPFAM" id="SSF47203">
    <property type="entry name" value="Acyl-CoA dehydrogenase C-terminal domain-like"/>
    <property type="match status" value="1"/>
</dbReference>
<dbReference type="InterPro" id="IPR037069">
    <property type="entry name" value="AcylCoA_DH/ox_N_sf"/>
</dbReference>
<dbReference type="SUPFAM" id="SSF56645">
    <property type="entry name" value="Acyl-CoA dehydrogenase NM domain-like"/>
    <property type="match status" value="1"/>
</dbReference>
<evidence type="ECO:0000259" key="1">
    <source>
        <dbReference type="Pfam" id="PF02771"/>
    </source>
</evidence>
<feature type="domain" description="Acyl-CoA dehydrogenase/oxidase N-terminal" evidence="1">
    <location>
        <begin position="13"/>
        <end position="107"/>
    </location>
</feature>
<dbReference type="AlphaFoldDB" id="A0A0K1JRQ2"/>
<dbReference type="PANTHER" id="PTHR43884">
    <property type="entry name" value="ACYL-COA DEHYDROGENASE"/>
    <property type="match status" value="1"/>
</dbReference>
<dbReference type="Gene3D" id="1.10.540.10">
    <property type="entry name" value="Acyl-CoA dehydrogenase/oxidase, N-terminal domain"/>
    <property type="match status" value="1"/>
</dbReference>
<dbReference type="EMBL" id="KR057839">
    <property type="protein sequence ID" value="AKU19419.1"/>
    <property type="molecule type" value="Genomic_DNA"/>
</dbReference>
<dbReference type="Pfam" id="PF02771">
    <property type="entry name" value="Acyl-CoA_dh_N"/>
    <property type="match status" value="1"/>
</dbReference>
<dbReference type="GO" id="GO:0003995">
    <property type="term" value="F:acyl-CoA dehydrogenase activity"/>
    <property type="evidence" value="ECO:0007669"/>
    <property type="project" value="TreeGrafter"/>
</dbReference>
<dbReference type="InterPro" id="IPR013786">
    <property type="entry name" value="AcylCoA_DH/ox_N"/>
</dbReference>
<proteinExistence type="predicted"/>
<organism evidence="2">
    <name type="scientific">Paenibacillus sp. 32O-Y</name>
    <dbReference type="NCBI Taxonomy" id="1695219"/>
    <lineage>
        <taxon>Bacteria</taxon>
        <taxon>Bacillati</taxon>
        <taxon>Bacillota</taxon>
        <taxon>Bacilli</taxon>
        <taxon>Bacillales</taxon>
        <taxon>Paenibacillaceae</taxon>
        <taxon>Paenibacillus</taxon>
    </lineage>
</organism>